<organism evidence="1 2">
    <name type="scientific">Terrihabitans rhizophilus</name>
    <dbReference type="NCBI Taxonomy" id="3092662"/>
    <lineage>
        <taxon>Bacteria</taxon>
        <taxon>Pseudomonadati</taxon>
        <taxon>Pseudomonadota</taxon>
        <taxon>Alphaproteobacteria</taxon>
        <taxon>Hyphomicrobiales</taxon>
        <taxon>Terrihabitans</taxon>
    </lineage>
</organism>
<keyword evidence="2" id="KW-1185">Reference proteome</keyword>
<dbReference type="Pfam" id="PF07370">
    <property type="entry name" value="DUF1489"/>
    <property type="match status" value="1"/>
</dbReference>
<dbReference type="EMBL" id="JAXAFJ010000002">
    <property type="protein sequence ID" value="MDX6805157.1"/>
    <property type="molecule type" value="Genomic_DNA"/>
</dbReference>
<evidence type="ECO:0000313" key="1">
    <source>
        <dbReference type="EMBL" id="MDX6805157.1"/>
    </source>
</evidence>
<proteinExistence type="predicted"/>
<dbReference type="RefSeq" id="WP_319843286.1">
    <property type="nucleotide sequence ID" value="NZ_JAXAFJ010000002.1"/>
</dbReference>
<dbReference type="InterPro" id="IPR008320">
    <property type="entry name" value="UCP032025"/>
</dbReference>
<reference evidence="1 2" key="1">
    <citation type="submission" date="2023-11" db="EMBL/GenBank/DDBJ databases">
        <authorList>
            <person name="Bao R."/>
        </authorList>
    </citation>
    <scope>NUCLEOTIDE SEQUENCE [LARGE SCALE GENOMIC DNA]</scope>
    <source>
        <strain evidence="1 2">PJ23</strain>
    </source>
</reference>
<name>A0ABU4RJZ1_9HYPH</name>
<evidence type="ECO:0000313" key="2">
    <source>
        <dbReference type="Proteomes" id="UP001274321"/>
    </source>
</evidence>
<sequence>MPLHLQKLCVGAESFEDMEDWIAQTLDQRRRAGLPVEQIHTTRMMPSRAAEIVEGGSLYWVIKGTMLARQQILELRAVTGQDGIQRCAIVLEPRMVRVTPWPRRAFQGWRYLAHDDAPGDLGAGGDAGDLPQHLLLELRELGLL</sequence>
<comment type="caution">
    <text evidence="1">The sequence shown here is derived from an EMBL/GenBank/DDBJ whole genome shotgun (WGS) entry which is preliminary data.</text>
</comment>
<protein>
    <submittedName>
        <fullName evidence="1">DUF1489 domain-containing protein</fullName>
    </submittedName>
</protein>
<gene>
    <name evidence="1" type="ORF">SCD90_03680</name>
</gene>
<dbReference type="PIRSF" id="PIRSF032025">
    <property type="entry name" value="UCP032025"/>
    <property type="match status" value="1"/>
</dbReference>
<dbReference type="Proteomes" id="UP001274321">
    <property type="component" value="Unassembled WGS sequence"/>
</dbReference>
<accession>A0ABU4RJZ1</accession>